<comment type="caution">
    <text evidence="2">The sequence shown here is derived from an EMBL/GenBank/DDBJ whole genome shotgun (WGS) entry which is preliminary data.</text>
</comment>
<gene>
    <name evidence="2" type="ORF">ACFQZM_08210</name>
</gene>
<proteinExistence type="predicted"/>
<accession>A0ABW2XDH1</accession>
<dbReference type="RefSeq" id="WP_131761236.1">
    <property type="nucleotide sequence ID" value="NZ_CAACUY010000154.1"/>
</dbReference>
<sequence length="279" mass="28927">MKRLTRRALPARLLPVLALAAPAAVALGAAPASAENAPVSFSYADCPDSLPVGADPGDWICNNIVIAGGTMKIGSIEQKITKPISMTVQTGYVPATGQNRNIFVKLRSQPETVPGGALGIPGTEDVPLMKLEAQTKYVGNFTLGQTEAGGIASTIDLRIKAINTLLGNDCYIGSKAEPVKLNLLSDDSTITWYDDALGMTMKDTTFAAPGTSGCGLLGGFANVRSGLPAASGKNSASLQMYLASKPYTELFPTLRAKAKSRSATGMLPLGLPKALKTGS</sequence>
<dbReference type="EMBL" id="JBHTGP010000003">
    <property type="protein sequence ID" value="MFD0684474.1"/>
    <property type="molecule type" value="Genomic_DNA"/>
</dbReference>
<keyword evidence="1" id="KW-0732">Signal</keyword>
<feature type="chain" id="PRO_5046872527" description="Secreted protein" evidence="1">
    <location>
        <begin position="35"/>
        <end position="279"/>
    </location>
</feature>
<protein>
    <recommendedName>
        <fullName evidence="4">Secreted protein</fullName>
    </recommendedName>
</protein>
<name>A0ABW2XDH1_9ACTN</name>
<evidence type="ECO:0008006" key="4">
    <source>
        <dbReference type="Google" id="ProtNLM"/>
    </source>
</evidence>
<evidence type="ECO:0000313" key="2">
    <source>
        <dbReference type="EMBL" id="MFD0684474.1"/>
    </source>
</evidence>
<keyword evidence="3" id="KW-1185">Reference proteome</keyword>
<reference evidence="3" key="1">
    <citation type="journal article" date="2019" name="Int. J. Syst. Evol. Microbiol.">
        <title>The Global Catalogue of Microorganisms (GCM) 10K type strain sequencing project: providing services to taxonomists for standard genome sequencing and annotation.</title>
        <authorList>
            <consortium name="The Broad Institute Genomics Platform"/>
            <consortium name="The Broad Institute Genome Sequencing Center for Infectious Disease"/>
            <person name="Wu L."/>
            <person name="Ma J."/>
        </authorList>
    </citation>
    <scope>NUCLEOTIDE SEQUENCE [LARGE SCALE GENOMIC DNA]</scope>
    <source>
        <strain evidence="3">JCM 9371</strain>
    </source>
</reference>
<dbReference type="Proteomes" id="UP001597063">
    <property type="component" value="Unassembled WGS sequence"/>
</dbReference>
<evidence type="ECO:0000313" key="3">
    <source>
        <dbReference type="Proteomes" id="UP001597063"/>
    </source>
</evidence>
<organism evidence="2 3">
    <name type="scientific">Actinomadura fibrosa</name>
    <dbReference type="NCBI Taxonomy" id="111802"/>
    <lineage>
        <taxon>Bacteria</taxon>
        <taxon>Bacillati</taxon>
        <taxon>Actinomycetota</taxon>
        <taxon>Actinomycetes</taxon>
        <taxon>Streptosporangiales</taxon>
        <taxon>Thermomonosporaceae</taxon>
        <taxon>Actinomadura</taxon>
    </lineage>
</organism>
<feature type="signal peptide" evidence="1">
    <location>
        <begin position="1"/>
        <end position="34"/>
    </location>
</feature>
<evidence type="ECO:0000256" key="1">
    <source>
        <dbReference type="SAM" id="SignalP"/>
    </source>
</evidence>